<keyword evidence="1" id="KW-0808">Transferase</keyword>
<organism evidence="1 2">
    <name type="scientific">Babesia ovis</name>
    <dbReference type="NCBI Taxonomy" id="5869"/>
    <lineage>
        <taxon>Eukaryota</taxon>
        <taxon>Sar</taxon>
        <taxon>Alveolata</taxon>
        <taxon>Apicomplexa</taxon>
        <taxon>Aconoidasida</taxon>
        <taxon>Piroplasmida</taxon>
        <taxon>Babesiidae</taxon>
        <taxon>Babesia</taxon>
    </lineage>
</organism>
<keyword evidence="1" id="KW-0418">Kinase</keyword>
<proteinExistence type="predicted"/>
<dbReference type="GO" id="GO:0016301">
    <property type="term" value="F:kinase activity"/>
    <property type="evidence" value="ECO:0007669"/>
    <property type="project" value="UniProtKB-KW"/>
</dbReference>
<accession>A0A9W5WTT4</accession>
<evidence type="ECO:0000313" key="2">
    <source>
        <dbReference type="Proteomes" id="UP001057455"/>
    </source>
</evidence>
<evidence type="ECO:0000313" key="1">
    <source>
        <dbReference type="EMBL" id="GFE53129.1"/>
    </source>
</evidence>
<protein>
    <submittedName>
        <fullName evidence="1">Phosphomevalonate kinase, putative</fullName>
    </submittedName>
</protein>
<gene>
    <name evidence="1" type="ORF">BaOVIS_005330</name>
</gene>
<dbReference type="Proteomes" id="UP001057455">
    <property type="component" value="Unassembled WGS sequence"/>
</dbReference>
<reference evidence="1" key="1">
    <citation type="submission" date="2019-12" db="EMBL/GenBank/DDBJ databases">
        <title>Genome sequence of Babesia ovis.</title>
        <authorList>
            <person name="Yamagishi J."/>
            <person name="Sevinc F."/>
            <person name="Xuan X."/>
        </authorList>
    </citation>
    <scope>NUCLEOTIDE SEQUENCE</scope>
    <source>
        <strain evidence="1">Selcuk</strain>
    </source>
</reference>
<sequence length="134" mass="14176">MLRTELARIGFFTTSSLTFTYMSLLCDTDIGINASCPSEFSCDNLDGVRIDSAHCAFNLGDIAAPITSSVPQSASVSSSKRIESKCMVLDKSCCLFRTRSCIDIFGDPPLASSKPGSLKKGLIGFLDGFGVDGG</sequence>
<dbReference type="AlphaFoldDB" id="A0A9W5WTT4"/>
<name>A0A9W5WTT4_BABOV</name>
<dbReference type="EMBL" id="BLIY01000004">
    <property type="protein sequence ID" value="GFE53129.1"/>
    <property type="molecule type" value="Genomic_DNA"/>
</dbReference>
<comment type="caution">
    <text evidence="1">The sequence shown here is derived from an EMBL/GenBank/DDBJ whole genome shotgun (WGS) entry which is preliminary data.</text>
</comment>
<keyword evidence="2" id="KW-1185">Reference proteome</keyword>